<reference evidence="2 3" key="1">
    <citation type="submission" date="2021-12" db="EMBL/GenBank/DDBJ databases">
        <title>Discovery of the Pendulisporaceae a myxobacterial family with distinct sporulation behavior and unique specialized metabolism.</title>
        <authorList>
            <person name="Garcia R."/>
            <person name="Popoff A."/>
            <person name="Bader C.D."/>
            <person name="Loehr J."/>
            <person name="Walesch S."/>
            <person name="Walt C."/>
            <person name="Boldt J."/>
            <person name="Bunk B."/>
            <person name="Haeckl F.J.F.P.J."/>
            <person name="Gunesch A.P."/>
            <person name="Birkelbach J."/>
            <person name="Nuebel U."/>
            <person name="Pietschmann T."/>
            <person name="Bach T."/>
            <person name="Mueller R."/>
        </authorList>
    </citation>
    <scope>NUCLEOTIDE SEQUENCE [LARGE SCALE GENOMIC DNA]</scope>
    <source>
        <strain evidence="2 3">MSr12523</strain>
    </source>
</reference>
<name>A0ABZ2KRQ1_9BACT</name>
<evidence type="ECO:0000259" key="1">
    <source>
        <dbReference type="Pfam" id="PF01909"/>
    </source>
</evidence>
<dbReference type="Pfam" id="PF01909">
    <property type="entry name" value="NTP_transf_2"/>
    <property type="match status" value="1"/>
</dbReference>
<dbReference type="SUPFAM" id="SSF81301">
    <property type="entry name" value="Nucleotidyltransferase"/>
    <property type="match status" value="1"/>
</dbReference>
<dbReference type="RefSeq" id="WP_394850367.1">
    <property type="nucleotide sequence ID" value="NZ_CP089982.1"/>
</dbReference>
<dbReference type="InterPro" id="IPR002934">
    <property type="entry name" value="Polymerase_NTP_transf_dom"/>
</dbReference>
<accession>A0ABZ2KRQ1</accession>
<feature type="domain" description="Polymerase nucleotidyl transferase" evidence="1">
    <location>
        <begin position="22"/>
        <end position="55"/>
    </location>
</feature>
<dbReference type="EMBL" id="CP089982">
    <property type="protein sequence ID" value="WXA99725.1"/>
    <property type="molecule type" value="Genomic_DNA"/>
</dbReference>
<evidence type="ECO:0000313" key="2">
    <source>
        <dbReference type="EMBL" id="WXA99725.1"/>
    </source>
</evidence>
<sequence>MRFQDDDAFCRYVAGELAGLPHVVAVALGGSRATGTHRPDSDWDFGIYYRGDFSPDALRALGWVGQVFELGAWGGGVFNGGAWLEVDGRRVDVHYRDWNDVELRLAEARDGRFHIERLLFHLAGIPSYIVVAELARARVLHGELPKPEYPDALRKAARRIWWSDAQLHLAYAKAAHAPRGHVVHVAGAIARATCEAAHAILAARGQWITNEKTLLEDAGLHDADAWLTGLEPGRLVEAVDIAADRLAKAIAAVPES</sequence>
<proteinExistence type="predicted"/>
<keyword evidence="3" id="KW-1185">Reference proteome</keyword>
<gene>
    <name evidence="2" type="ORF">LZC95_23280</name>
</gene>
<dbReference type="CDD" id="cd05403">
    <property type="entry name" value="NT_KNTase_like"/>
    <property type="match status" value="1"/>
</dbReference>
<evidence type="ECO:0000313" key="3">
    <source>
        <dbReference type="Proteomes" id="UP001379533"/>
    </source>
</evidence>
<dbReference type="Gene3D" id="3.30.460.10">
    <property type="entry name" value="Beta Polymerase, domain 2"/>
    <property type="match status" value="1"/>
</dbReference>
<protein>
    <submittedName>
        <fullName evidence="2">Nucleotidyltransferase domain-containing protein</fullName>
    </submittedName>
</protein>
<dbReference type="Proteomes" id="UP001379533">
    <property type="component" value="Chromosome"/>
</dbReference>
<dbReference type="InterPro" id="IPR043519">
    <property type="entry name" value="NT_sf"/>
</dbReference>
<organism evidence="2 3">
    <name type="scientific">Pendulispora brunnea</name>
    <dbReference type="NCBI Taxonomy" id="2905690"/>
    <lineage>
        <taxon>Bacteria</taxon>
        <taxon>Pseudomonadati</taxon>
        <taxon>Myxococcota</taxon>
        <taxon>Myxococcia</taxon>
        <taxon>Myxococcales</taxon>
        <taxon>Sorangiineae</taxon>
        <taxon>Pendulisporaceae</taxon>
        <taxon>Pendulispora</taxon>
    </lineage>
</organism>